<proteinExistence type="predicted"/>
<evidence type="ECO:0000313" key="2">
    <source>
        <dbReference type="EMBL" id="CAH1975129.1"/>
    </source>
</evidence>
<reference evidence="2" key="1">
    <citation type="submission" date="2022-03" db="EMBL/GenBank/DDBJ databases">
        <authorList>
            <person name="Sayadi A."/>
        </authorList>
    </citation>
    <scope>NUCLEOTIDE SEQUENCE</scope>
</reference>
<evidence type="ECO:0000256" key="1">
    <source>
        <dbReference type="SAM" id="MobiDB-lite"/>
    </source>
</evidence>
<name>A0A9P0KIY0_ACAOB</name>
<dbReference type="Proteomes" id="UP001152888">
    <property type="component" value="Unassembled WGS sequence"/>
</dbReference>
<feature type="compositionally biased region" description="Polar residues" evidence="1">
    <location>
        <begin position="12"/>
        <end position="22"/>
    </location>
</feature>
<sequence length="89" mass="10007">MEELEPSEFHITKSNTGSSEPPVSQLKLPEEGVVVFLRLLGVNSSGHRPRQPAGEDYRTHHHHRRSLSVRFPVAQIPETTGLGLKKQLF</sequence>
<keyword evidence="3" id="KW-1185">Reference proteome</keyword>
<comment type="caution">
    <text evidence="2">The sequence shown here is derived from an EMBL/GenBank/DDBJ whole genome shotgun (WGS) entry which is preliminary data.</text>
</comment>
<feature type="region of interest" description="Disordered" evidence="1">
    <location>
        <begin position="1"/>
        <end position="26"/>
    </location>
</feature>
<organism evidence="2 3">
    <name type="scientific">Acanthoscelides obtectus</name>
    <name type="common">Bean weevil</name>
    <name type="synonym">Bruchus obtectus</name>
    <dbReference type="NCBI Taxonomy" id="200917"/>
    <lineage>
        <taxon>Eukaryota</taxon>
        <taxon>Metazoa</taxon>
        <taxon>Ecdysozoa</taxon>
        <taxon>Arthropoda</taxon>
        <taxon>Hexapoda</taxon>
        <taxon>Insecta</taxon>
        <taxon>Pterygota</taxon>
        <taxon>Neoptera</taxon>
        <taxon>Endopterygota</taxon>
        <taxon>Coleoptera</taxon>
        <taxon>Polyphaga</taxon>
        <taxon>Cucujiformia</taxon>
        <taxon>Chrysomeloidea</taxon>
        <taxon>Chrysomelidae</taxon>
        <taxon>Bruchinae</taxon>
        <taxon>Bruchini</taxon>
        <taxon>Acanthoscelides</taxon>
    </lineage>
</organism>
<protein>
    <submittedName>
        <fullName evidence="2">Uncharacterized protein</fullName>
    </submittedName>
</protein>
<accession>A0A9P0KIY0</accession>
<dbReference type="EMBL" id="CAKOFQ010006833">
    <property type="protein sequence ID" value="CAH1975129.1"/>
    <property type="molecule type" value="Genomic_DNA"/>
</dbReference>
<feature type="region of interest" description="Disordered" evidence="1">
    <location>
        <begin position="45"/>
        <end position="66"/>
    </location>
</feature>
<evidence type="ECO:0000313" key="3">
    <source>
        <dbReference type="Proteomes" id="UP001152888"/>
    </source>
</evidence>
<dbReference type="AlphaFoldDB" id="A0A9P0KIY0"/>
<gene>
    <name evidence="2" type="ORF">ACAOBT_LOCUS11461</name>
</gene>